<dbReference type="Gene3D" id="3.30.70.270">
    <property type="match status" value="1"/>
</dbReference>
<gene>
    <name evidence="5" type="ORF">ABT58_08750</name>
</gene>
<keyword evidence="3" id="KW-0812">Transmembrane</keyword>
<feature type="domain" description="GGDEF" evidence="4">
    <location>
        <begin position="323"/>
        <end position="446"/>
    </location>
</feature>
<dbReference type="OrthoDB" id="6395678at2"/>
<evidence type="ECO:0000259" key="4">
    <source>
        <dbReference type="PROSITE" id="PS50887"/>
    </source>
</evidence>
<comment type="catalytic activity">
    <reaction evidence="2">
        <text>2 GTP = 3',3'-c-di-GMP + 2 diphosphate</text>
        <dbReference type="Rhea" id="RHEA:24898"/>
        <dbReference type="ChEBI" id="CHEBI:33019"/>
        <dbReference type="ChEBI" id="CHEBI:37565"/>
        <dbReference type="ChEBI" id="CHEBI:58805"/>
        <dbReference type="EC" id="2.7.7.65"/>
    </reaction>
</comment>
<sequence>MPVKHNPKYCFIAFNFTLIATIIFSYLYFEHYSDKYSHVSHTFESNKAQVYLFSKFISQVADNTPKQHVQFTGNIYSSDIEKAMNNDVIKSIYDESQKIYKHKPSWLSLFDLIYIKLHPYNTIISSRPMHFLEQGSYDIKYLFTEEYCIKFRACTNYIHSADLKDDLIFSEPHIDKDTNILTITLISPIYLHDKNIGDVQTDIHLSEIHMTSLAHFSYRMENGMLYLNLHNFTESTAFSQQMTFPIDSNATMVIYISYLPIVLFCLASAFMFGSFFYLVALYNRKKTVQSKLERDSMTDELTGCYNRKILTSKQLKKRLATSKSHVLIALDGNKLKQINDSYGHTMGDLAITHIAKTLQDNFTDDDIVIRHGGDEFIVVAINDSLLNIQRKLDKVHSALATTPVQDAIFVSLSAGMAAFDTYDALNSAIHDADMDLYRHKKRQHSE</sequence>
<dbReference type="PANTHER" id="PTHR45138:SF9">
    <property type="entry name" value="DIGUANYLATE CYCLASE DGCM-RELATED"/>
    <property type="match status" value="1"/>
</dbReference>
<comment type="caution">
    <text evidence="5">The sequence shown here is derived from an EMBL/GenBank/DDBJ whole genome shotgun (WGS) entry which is preliminary data.</text>
</comment>
<dbReference type="Gene3D" id="3.30.450.20">
    <property type="entry name" value="PAS domain"/>
    <property type="match status" value="1"/>
</dbReference>
<evidence type="ECO:0000256" key="2">
    <source>
        <dbReference type="ARBA" id="ARBA00034247"/>
    </source>
</evidence>
<keyword evidence="3" id="KW-1133">Transmembrane helix</keyword>
<dbReference type="GO" id="GO:0052621">
    <property type="term" value="F:diguanylate cyclase activity"/>
    <property type="evidence" value="ECO:0007669"/>
    <property type="project" value="UniProtKB-EC"/>
</dbReference>
<reference evidence="5 6" key="1">
    <citation type="submission" date="2015-05" db="EMBL/GenBank/DDBJ databases">
        <title>Photobacterium galathea sp. nov.</title>
        <authorList>
            <person name="Machado H."/>
            <person name="Gram L."/>
        </authorList>
    </citation>
    <scope>NUCLEOTIDE SEQUENCE [LARGE SCALE GENOMIC DNA]</scope>
    <source>
        <strain evidence="5 6">DSM 25995</strain>
    </source>
</reference>
<accession>A0A0J1GNA8</accession>
<dbReference type="CDD" id="cd01949">
    <property type="entry name" value="GGDEF"/>
    <property type="match status" value="1"/>
</dbReference>
<evidence type="ECO:0000313" key="6">
    <source>
        <dbReference type="Proteomes" id="UP000036426"/>
    </source>
</evidence>
<dbReference type="InterPro" id="IPR000160">
    <property type="entry name" value="GGDEF_dom"/>
</dbReference>
<organism evidence="5 6">
    <name type="scientific">Photobacterium aphoticum</name>
    <dbReference type="NCBI Taxonomy" id="754436"/>
    <lineage>
        <taxon>Bacteria</taxon>
        <taxon>Pseudomonadati</taxon>
        <taxon>Pseudomonadota</taxon>
        <taxon>Gammaproteobacteria</taxon>
        <taxon>Vibrionales</taxon>
        <taxon>Vibrionaceae</taxon>
        <taxon>Photobacterium</taxon>
    </lineage>
</organism>
<name>A0A0J1GNA8_9GAMM</name>
<keyword evidence="6" id="KW-1185">Reference proteome</keyword>
<proteinExistence type="predicted"/>
<dbReference type="CDD" id="cd18773">
    <property type="entry name" value="PDC1_HK_sensor"/>
    <property type="match status" value="1"/>
</dbReference>
<feature type="transmembrane region" description="Helical" evidence="3">
    <location>
        <begin position="9"/>
        <end position="29"/>
    </location>
</feature>
<dbReference type="Proteomes" id="UP000036426">
    <property type="component" value="Unassembled WGS sequence"/>
</dbReference>
<dbReference type="SUPFAM" id="SSF55073">
    <property type="entry name" value="Nucleotide cyclase"/>
    <property type="match status" value="1"/>
</dbReference>
<dbReference type="InterPro" id="IPR043128">
    <property type="entry name" value="Rev_trsase/Diguanyl_cyclase"/>
</dbReference>
<dbReference type="Pfam" id="PF00990">
    <property type="entry name" value="GGDEF"/>
    <property type="match status" value="1"/>
</dbReference>
<dbReference type="SMART" id="SM00267">
    <property type="entry name" value="GGDEF"/>
    <property type="match status" value="1"/>
</dbReference>
<dbReference type="NCBIfam" id="TIGR00254">
    <property type="entry name" value="GGDEF"/>
    <property type="match status" value="1"/>
</dbReference>
<evidence type="ECO:0000256" key="1">
    <source>
        <dbReference type="ARBA" id="ARBA00012528"/>
    </source>
</evidence>
<dbReference type="EC" id="2.7.7.65" evidence="1"/>
<protein>
    <recommendedName>
        <fullName evidence="1">diguanylate cyclase</fullName>
        <ecNumber evidence="1">2.7.7.65</ecNumber>
    </recommendedName>
</protein>
<dbReference type="PANTHER" id="PTHR45138">
    <property type="entry name" value="REGULATORY COMPONENTS OF SENSORY TRANSDUCTION SYSTEM"/>
    <property type="match status" value="1"/>
</dbReference>
<dbReference type="AlphaFoldDB" id="A0A0J1GNA8"/>
<dbReference type="InterPro" id="IPR050469">
    <property type="entry name" value="Diguanylate_Cyclase"/>
</dbReference>
<dbReference type="PATRIC" id="fig|754436.4.peg.1845"/>
<dbReference type="InterPro" id="IPR029787">
    <property type="entry name" value="Nucleotide_cyclase"/>
</dbReference>
<keyword evidence="3" id="KW-0472">Membrane</keyword>
<evidence type="ECO:0000313" key="5">
    <source>
        <dbReference type="EMBL" id="KLV01205.1"/>
    </source>
</evidence>
<dbReference type="EMBL" id="LDOV01000016">
    <property type="protein sequence ID" value="KLV01205.1"/>
    <property type="molecule type" value="Genomic_DNA"/>
</dbReference>
<feature type="transmembrane region" description="Helical" evidence="3">
    <location>
        <begin position="255"/>
        <end position="282"/>
    </location>
</feature>
<evidence type="ECO:0000256" key="3">
    <source>
        <dbReference type="SAM" id="Phobius"/>
    </source>
</evidence>
<dbReference type="PROSITE" id="PS50887">
    <property type="entry name" value="GGDEF"/>
    <property type="match status" value="1"/>
</dbReference>